<feature type="compositionally biased region" description="Polar residues" evidence="6">
    <location>
        <begin position="186"/>
        <end position="197"/>
    </location>
</feature>
<evidence type="ECO:0000256" key="3">
    <source>
        <dbReference type="ARBA" id="ARBA00022679"/>
    </source>
</evidence>
<dbReference type="SMART" id="SM00119">
    <property type="entry name" value="HECTc"/>
    <property type="match status" value="1"/>
</dbReference>
<reference evidence="8" key="1">
    <citation type="submission" date="2021-12" db="EMBL/GenBank/DDBJ databases">
        <title>Convergent genome expansion in fungi linked to evolution of root-endophyte symbiosis.</title>
        <authorList>
            <consortium name="DOE Joint Genome Institute"/>
            <person name="Ke Y.-H."/>
            <person name="Bonito G."/>
            <person name="Liao H.-L."/>
            <person name="Looney B."/>
            <person name="Rojas-Flechas A."/>
            <person name="Nash J."/>
            <person name="Hameed K."/>
            <person name="Schadt C."/>
            <person name="Martin F."/>
            <person name="Crous P.W."/>
            <person name="Miettinen O."/>
            <person name="Magnuson J.K."/>
            <person name="Labbe J."/>
            <person name="Jacobson D."/>
            <person name="Doktycz M.J."/>
            <person name="Veneault-Fourrey C."/>
            <person name="Kuo A."/>
            <person name="Mondo S."/>
            <person name="Calhoun S."/>
            <person name="Riley R."/>
            <person name="Ohm R."/>
            <person name="LaButti K."/>
            <person name="Andreopoulos B."/>
            <person name="Pangilinan J."/>
            <person name="Nolan M."/>
            <person name="Tritt A."/>
            <person name="Clum A."/>
            <person name="Lipzen A."/>
            <person name="Daum C."/>
            <person name="Barry K."/>
            <person name="Grigoriev I.V."/>
            <person name="Vilgalys R."/>
        </authorList>
    </citation>
    <scope>NUCLEOTIDE SEQUENCE</scope>
    <source>
        <strain evidence="8">PMI_201</strain>
    </source>
</reference>
<comment type="catalytic activity">
    <reaction evidence="1">
        <text>S-ubiquitinyl-[E2 ubiquitin-conjugating enzyme]-L-cysteine + [acceptor protein]-L-lysine = [E2 ubiquitin-conjugating enzyme]-L-cysteine + N(6)-ubiquitinyl-[acceptor protein]-L-lysine.</text>
        <dbReference type="EC" id="2.3.2.26"/>
    </reaction>
</comment>
<dbReference type="InterPro" id="IPR042556">
    <property type="entry name" value="AZUL_sf"/>
</dbReference>
<dbReference type="InterPro" id="IPR000569">
    <property type="entry name" value="HECT_dom"/>
</dbReference>
<dbReference type="PROSITE" id="PS50237">
    <property type="entry name" value="HECT"/>
    <property type="match status" value="1"/>
</dbReference>
<dbReference type="EMBL" id="JAJTJA010000001">
    <property type="protein sequence ID" value="KAH8705070.1"/>
    <property type="molecule type" value="Genomic_DNA"/>
</dbReference>
<feature type="compositionally biased region" description="Polar residues" evidence="6">
    <location>
        <begin position="165"/>
        <end position="179"/>
    </location>
</feature>
<evidence type="ECO:0000256" key="1">
    <source>
        <dbReference type="ARBA" id="ARBA00000885"/>
    </source>
</evidence>
<dbReference type="Pfam" id="PF16558">
    <property type="entry name" value="AZUL"/>
    <property type="match status" value="1"/>
</dbReference>
<dbReference type="PANTHER" id="PTHR45700:SF8">
    <property type="entry name" value="HECT-TYPE E3 UBIQUITIN TRANSFERASE"/>
    <property type="match status" value="1"/>
</dbReference>
<dbReference type="InterPro" id="IPR035983">
    <property type="entry name" value="Hect_E3_ubiquitin_ligase"/>
</dbReference>
<keyword evidence="9" id="KW-1185">Reference proteome</keyword>
<feature type="compositionally biased region" description="Polar residues" evidence="6">
    <location>
        <begin position="333"/>
        <end position="348"/>
    </location>
</feature>
<feature type="compositionally biased region" description="Basic and acidic residues" evidence="6">
    <location>
        <begin position="254"/>
        <end position="264"/>
    </location>
</feature>
<keyword evidence="3" id="KW-0808">Transferase</keyword>
<feature type="domain" description="HECT" evidence="7">
    <location>
        <begin position="915"/>
        <end position="1316"/>
    </location>
</feature>
<gene>
    <name evidence="8" type="ORF">BGW36DRAFT_366757</name>
</gene>
<dbReference type="GO" id="GO:0000209">
    <property type="term" value="P:protein polyubiquitination"/>
    <property type="evidence" value="ECO:0007669"/>
    <property type="project" value="InterPro"/>
</dbReference>
<sequence>MTRMRGGSLGSGDTAVGRQLPCLSKLPPNSPEVIVKNTISVNDPASILVQHRDDRRRQFNSLVRRYKHQILYGCENPECRTPTCLSYQKKATDGPFRQYTDLSARTLACYLASQDNADRGLCRNPPRPPSDFPPVHSSHRHRHHRDNTIDAQPIANPPGGEIHPSSLQSQTSADASSETLCELTERSTQGSLFSNSSRAKDPKSFTQNLFDTLSLRMVEWLPLRQSTAENHLCASPTLHGRRKVPLSFSANETGYKHTSNDHGGKQRTHAHSISNTTISEVQASTNRQRRPQHSALEVRVSGQPVKRVSLEQVEPWLQTPRATSENKPKVSRIPSSKSTPSKGLSQQPFFPPPALKHRSKKSNQTIHNSQKKSSNPRRVSWDGSKFPKELSHTRENSDEMVKLEETSEDLSPYVTPPHFRQNDDSTSDSTSTVQTVSHLSTDIVDGLYKLLADNEDDAQRWKEEVDNMNIQGRSDNYQWRFASVRQREVYPFVAQSIYYGLSSSQQLLQSFRGNLPPLHEGHDTTEPTTIDLHALESTLRKLHEICPWELILNSLWSSLERLFIPPKNLPLMLRNSRRMSQYMTGNRSPISSRPTPPISEEPLSDIDAAHMLTVVFFVLITFLPKVDSQTWRGIQEVREAGIVLPSAQLQKLPLHNSEVLLDTTDKLENDLALRLVRRLVRALAARLAFYEISKTRSIPASDIKQKRPPSVLELLFNNLCGQYETLQKVAEQNIQPSVIESPIRASVMVEWLRTLFLKEWDGKPEILRSGTAGGAVQILSSLYKDRRRLGLEAEDFHTAFLSERLDPMEMPVEWLGRTASNNKKLHLLSFTFLFPPAALVKYFRAINYTAMSKAYEAGMIAQRQASQTAFNRTIQIADEISLLARLHTSMTQYFIISVRRNHAIVDAFNQIWRRERRELMRPLKVKMGMDLGEEGVDLGGVQQEFMTLVFAEALDPDHGLFTVDTRTHMAWFQPCSLEGLEHFELIGILMSLAIYNGLTLPITLPTAFYRKLLGLKVKHIDHIRDGWPDLAKGLESLLSWSDGDVSDIFMRSYEFSFEAFGSVKAVDMKQIGRDANWPLAPLSRERTRSNASEYSTTPKTEYSKGNINVPQGKNDSESFQNGILKGAAYATPLPTPSYQQTDEPILVTNENREQYVKDYIFWLTDKSIRPQFEAFSRGFFTCLDRLSLSIFTPEALRTLVEGIQEYNMDELQRYATYDGGWDADHPLIMAFWDIVKLYSREQKARLLEFVTASDRIPVNGISSINFVIQRNGSGDDRLPTSYTCYGRLLLPEYTGSKALEENLDMALKNSRGFGNF</sequence>
<dbReference type="RefSeq" id="XP_046077691.1">
    <property type="nucleotide sequence ID" value="XM_046214783.1"/>
</dbReference>
<dbReference type="PANTHER" id="PTHR45700">
    <property type="entry name" value="UBIQUITIN-PROTEIN LIGASE E3C"/>
    <property type="match status" value="1"/>
</dbReference>
<evidence type="ECO:0000313" key="8">
    <source>
        <dbReference type="EMBL" id="KAH8705070.1"/>
    </source>
</evidence>
<organism evidence="8 9">
    <name type="scientific">Talaromyces proteolyticus</name>
    <dbReference type="NCBI Taxonomy" id="1131652"/>
    <lineage>
        <taxon>Eukaryota</taxon>
        <taxon>Fungi</taxon>
        <taxon>Dikarya</taxon>
        <taxon>Ascomycota</taxon>
        <taxon>Pezizomycotina</taxon>
        <taxon>Eurotiomycetes</taxon>
        <taxon>Eurotiomycetidae</taxon>
        <taxon>Eurotiales</taxon>
        <taxon>Trichocomaceae</taxon>
        <taxon>Talaromyces</taxon>
        <taxon>Talaromyces sect. Bacilispori</taxon>
    </lineage>
</organism>
<dbReference type="Gene3D" id="3.30.2410.10">
    <property type="entry name" value="Hect, E3 ligase catalytic domain"/>
    <property type="match status" value="1"/>
</dbReference>
<feature type="compositionally biased region" description="Polar residues" evidence="6">
    <location>
        <begin position="271"/>
        <end position="286"/>
    </location>
</feature>
<dbReference type="InterPro" id="IPR044611">
    <property type="entry name" value="E3A/B/C-like"/>
</dbReference>
<dbReference type="Gene3D" id="3.30.2160.10">
    <property type="entry name" value="Hect, E3 ligase catalytic domain"/>
    <property type="match status" value="2"/>
</dbReference>
<dbReference type="GO" id="GO:0061630">
    <property type="term" value="F:ubiquitin protein ligase activity"/>
    <property type="evidence" value="ECO:0007669"/>
    <property type="project" value="UniProtKB-EC"/>
</dbReference>
<protein>
    <recommendedName>
        <fullName evidence="2">HECT-type E3 ubiquitin transferase</fullName>
        <ecNumber evidence="2">2.3.2.26</ecNumber>
    </recommendedName>
</protein>
<evidence type="ECO:0000256" key="6">
    <source>
        <dbReference type="SAM" id="MobiDB-lite"/>
    </source>
</evidence>
<feature type="active site" description="Glycyl thioester intermediate" evidence="5">
    <location>
        <position position="1284"/>
    </location>
</feature>
<feature type="compositionally biased region" description="Polar residues" evidence="6">
    <location>
        <begin position="1089"/>
        <end position="1113"/>
    </location>
</feature>
<evidence type="ECO:0000256" key="5">
    <source>
        <dbReference type="PROSITE-ProRule" id="PRU00104"/>
    </source>
</evidence>
<dbReference type="Pfam" id="PF00632">
    <property type="entry name" value="HECT"/>
    <property type="match status" value="2"/>
</dbReference>
<evidence type="ECO:0000256" key="2">
    <source>
        <dbReference type="ARBA" id="ARBA00012485"/>
    </source>
</evidence>
<evidence type="ECO:0000313" key="9">
    <source>
        <dbReference type="Proteomes" id="UP001201262"/>
    </source>
</evidence>
<feature type="compositionally biased region" description="Basic and acidic residues" evidence="6">
    <location>
        <begin position="385"/>
        <end position="405"/>
    </location>
</feature>
<evidence type="ECO:0000256" key="4">
    <source>
        <dbReference type="ARBA" id="ARBA00022786"/>
    </source>
</evidence>
<dbReference type="GeneID" id="70245070"/>
<dbReference type="SUPFAM" id="SSF56204">
    <property type="entry name" value="Hect, E3 ligase catalytic domain"/>
    <property type="match status" value="1"/>
</dbReference>
<comment type="caution">
    <text evidence="8">The sequence shown here is derived from an EMBL/GenBank/DDBJ whole genome shotgun (WGS) entry which is preliminary data.</text>
</comment>
<feature type="region of interest" description="Disordered" evidence="6">
    <location>
        <begin position="252"/>
        <end position="434"/>
    </location>
</feature>
<dbReference type="EC" id="2.3.2.26" evidence="2"/>
<keyword evidence="4 5" id="KW-0833">Ubl conjugation pathway</keyword>
<dbReference type="Gene3D" id="6.10.130.10">
    <property type="entry name" value="Ubiquitin-protein ligase E3A, N-terminal zinc-binding domain (AZUL)"/>
    <property type="match status" value="1"/>
</dbReference>
<feature type="region of interest" description="Disordered" evidence="6">
    <location>
        <begin position="118"/>
        <end position="202"/>
    </location>
</feature>
<name>A0AAD4Q0Z9_9EURO</name>
<feature type="region of interest" description="Disordered" evidence="6">
    <location>
        <begin position="1088"/>
        <end position="1113"/>
    </location>
</feature>
<accession>A0AAD4Q0Z9</accession>
<feature type="compositionally biased region" description="Polar residues" evidence="6">
    <location>
        <begin position="362"/>
        <end position="377"/>
    </location>
</feature>
<dbReference type="Gene3D" id="3.90.1750.10">
    <property type="entry name" value="Hect, E3 ligase catalytic domains"/>
    <property type="match status" value="2"/>
</dbReference>
<dbReference type="FunFam" id="3.30.2410.10:FF:000003">
    <property type="entry name" value="probable E3 ubiquitin-protein ligase HERC4 isoform X1"/>
    <property type="match status" value="1"/>
</dbReference>
<dbReference type="Proteomes" id="UP001201262">
    <property type="component" value="Unassembled WGS sequence"/>
</dbReference>
<proteinExistence type="predicted"/>
<dbReference type="InterPro" id="IPR032353">
    <property type="entry name" value="AZUL"/>
</dbReference>
<evidence type="ECO:0000259" key="7">
    <source>
        <dbReference type="PROSITE" id="PS50237"/>
    </source>
</evidence>